<feature type="transmembrane region" description="Helical" evidence="2">
    <location>
        <begin position="42"/>
        <end position="61"/>
    </location>
</feature>
<dbReference type="RefSeq" id="WP_069572022.1">
    <property type="nucleotide sequence ID" value="NZ_CP017157.1"/>
</dbReference>
<accession>A0A1D7VSW4</accession>
<dbReference type="EMBL" id="CP017157">
    <property type="protein sequence ID" value="AOP49827.1"/>
    <property type="molecule type" value="Genomic_DNA"/>
</dbReference>
<organism evidence="3 4">
    <name type="scientific">Streptomyces lydicus</name>
    <dbReference type="NCBI Taxonomy" id="47763"/>
    <lineage>
        <taxon>Bacteria</taxon>
        <taxon>Bacillati</taxon>
        <taxon>Actinomycetota</taxon>
        <taxon>Actinomycetes</taxon>
        <taxon>Kitasatosporales</taxon>
        <taxon>Streptomycetaceae</taxon>
        <taxon>Streptomyces</taxon>
    </lineage>
</organism>
<evidence type="ECO:0000313" key="4">
    <source>
        <dbReference type="Proteomes" id="UP000094094"/>
    </source>
</evidence>
<name>A0A1D7VSW4_9ACTN</name>
<feature type="region of interest" description="Disordered" evidence="1">
    <location>
        <begin position="302"/>
        <end position="321"/>
    </location>
</feature>
<dbReference type="AlphaFoldDB" id="A0A1D7VSW4"/>
<evidence type="ECO:0000256" key="1">
    <source>
        <dbReference type="SAM" id="MobiDB-lite"/>
    </source>
</evidence>
<evidence type="ECO:0000313" key="3">
    <source>
        <dbReference type="EMBL" id="AOP49827.1"/>
    </source>
</evidence>
<keyword evidence="2" id="KW-0812">Transmembrane</keyword>
<feature type="compositionally biased region" description="Basic and acidic residues" evidence="1">
    <location>
        <begin position="24"/>
        <end position="34"/>
    </location>
</feature>
<keyword evidence="4" id="KW-1185">Reference proteome</keyword>
<keyword evidence="2" id="KW-0472">Membrane</keyword>
<keyword evidence="2" id="KW-1133">Transmembrane helix</keyword>
<reference evidence="3 4" key="1">
    <citation type="submission" date="2016-09" db="EMBL/GenBank/DDBJ databases">
        <title>Complete genome sequencing of Streptomyces lydicus 103 and metabolic pathways analysis of antibiotic biosynthesis.</title>
        <authorList>
            <person name="Jia N."/>
            <person name="Ding M.-Z."/>
            <person name="Gao F."/>
            <person name="Yuan Y.-J."/>
        </authorList>
    </citation>
    <scope>NUCLEOTIDE SEQUENCE [LARGE SCALE GENOMIC DNA]</scope>
    <source>
        <strain evidence="3 4">103</strain>
    </source>
</reference>
<protein>
    <submittedName>
        <fullName evidence="3">Uncharacterized protein</fullName>
    </submittedName>
</protein>
<dbReference type="OrthoDB" id="3774128at2"/>
<dbReference type="Proteomes" id="UP000094094">
    <property type="component" value="Chromosome"/>
</dbReference>
<dbReference type="KEGG" id="slc:SL103_29470"/>
<proteinExistence type="predicted"/>
<feature type="region of interest" description="Disordered" evidence="1">
    <location>
        <begin position="1"/>
        <end position="34"/>
    </location>
</feature>
<evidence type="ECO:0000256" key="2">
    <source>
        <dbReference type="SAM" id="Phobius"/>
    </source>
</evidence>
<gene>
    <name evidence="3" type="ORF">SL103_29470</name>
</gene>
<sequence>MPSNRPRVRTSGALTRKSVRRGRERPAPADAPDRLRHVKRPAAWLAGIVLAVAAVTFQDVLGSTVKAILPLDRLPDRLSPRDAIDVVEVKDVKDTGRYVVRGGAGKGFDKTLRSDFARQHTADVVDAGESEWMITLQGRAAQQVRITDIVPQLVGGKCTSPLRGDLVLAPGQGVTDVIPLEVAIDAPVPRLTASRKGAEKGAPYFTGPQAKQITLNQNESESFLVRATSGRGHCLWRYRVEYQVGGSTAAMTLSREGGKPFELTGELSDAGGYGTVYFPSFTCLSPSGQAAPAGRWYRQTGADYARARSRSKDRPAPCPKG</sequence>